<dbReference type="AlphaFoldDB" id="A0A518HFN5"/>
<protein>
    <recommendedName>
        <fullName evidence="3">Transcriptional regulator</fullName>
    </recommendedName>
</protein>
<dbReference type="RefSeq" id="WP_145279918.1">
    <property type="nucleotide sequence ID" value="NZ_CP036431.1"/>
</dbReference>
<accession>A0A518HFN5</accession>
<proteinExistence type="predicted"/>
<keyword evidence="1" id="KW-0614">Plasmid</keyword>
<dbReference type="OrthoDB" id="282415at2"/>
<gene>
    <name evidence="1" type="ORF">ElP_76310</name>
</gene>
<evidence type="ECO:0000313" key="1">
    <source>
        <dbReference type="EMBL" id="QDV39659.1"/>
    </source>
</evidence>
<geneLocation type="plasmid" evidence="2">
    <name>pelp_5</name>
</geneLocation>
<dbReference type="Proteomes" id="UP000317835">
    <property type="component" value="Plasmid pElP_5"/>
</dbReference>
<name>A0A518HFN5_9BACT</name>
<dbReference type="KEGG" id="tpla:ElP_76310"/>
<organism evidence="1 2">
    <name type="scientific">Tautonia plasticadhaerens</name>
    <dbReference type="NCBI Taxonomy" id="2527974"/>
    <lineage>
        <taxon>Bacteria</taxon>
        <taxon>Pseudomonadati</taxon>
        <taxon>Planctomycetota</taxon>
        <taxon>Planctomycetia</taxon>
        <taxon>Isosphaerales</taxon>
        <taxon>Isosphaeraceae</taxon>
        <taxon>Tautonia</taxon>
    </lineage>
</organism>
<dbReference type="EMBL" id="CP036431">
    <property type="protein sequence ID" value="QDV39659.1"/>
    <property type="molecule type" value="Genomic_DNA"/>
</dbReference>
<evidence type="ECO:0000313" key="2">
    <source>
        <dbReference type="Proteomes" id="UP000317835"/>
    </source>
</evidence>
<keyword evidence="2" id="KW-1185">Reference proteome</keyword>
<sequence>MATAATSHDRDPYFELVRRLPLRPIRSDDELDRAIAMVDELVIREDIAPGVLDYLDVLSDLVHKYEAAEHPIPPATDAEVHRFLMDSRGLNQSQLAAEVEDLISYLE</sequence>
<reference evidence="1 2" key="1">
    <citation type="submission" date="2019-02" db="EMBL/GenBank/DDBJ databases">
        <title>Deep-cultivation of Planctomycetes and their phenomic and genomic characterization uncovers novel biology.</title>
        <authorList>
            <person name="Wiegand S."/>
            <person name="Jogler M."/>
            <person name="Boedeker C."/>
            <person name="Pinto D."/>
            <person name="Vollmers J."/>
            <person name="Rivas-Marin E."/>
            <person name="Kohn T."/>
            <person name="Peeters S.H."/>
            <person name="Heuer A."/>
            <person name="Rast P."/>
            <person name="Oberbeckmann S."/>
            <person name="Bunk B."/>
            <person name="Jeske O."/>
            <person name="Meyerdierks A."/>
            <person name="Storesund J.E."/>
            <person name="Kallscheuer N."/>
            <person name="Luecker S."/>
            <person name="Lage O.M."/>
            <person name="Pohl T."/>
            <person name="Merkel B.J."/>
            <person name="Hornburger P."/>
            <person name="Mueller R.-W."/>
            <person name="Bruemmer F."/>
            <person name="Labrenz M."/>
            <person name="Spormann A.M."/>
            <person name="Op den Camp H."/>
            <person name="Overmann J."/>
            <person name="Amann R."/>
            <person name="Jetten M.S.M."/>
            <person name="Mascher T."/>
            <person name="Medema M.H."/>
            <person name="Devos D.P."/>
            <person name="Kaster A.-K."/>
            <person name="Ovreas L."/>
            <person name="Rohde M."/>
            <person name="Galperin M.Y."/>
            <person name="Jogler C."/>
        </authorList>
    </citation>
    <scope>NUCLEOTIDE SEQUENCE [LARGE SCALE GENOMIC DNA]</scope>
    <source>
        <strain evidence="1 2">ElP</strain>
        <plasmid evidence="2">pelp_5</plasmid>
    </source>
</reference>
<evidence type="ECO:0008006" key="3">
    <source>
        <dbReference type="Google" id="ProtNLM"/>
    </source>
</evidence>